<keyword evidence="3" id="KW-1185">Reference proteome</keyword>
<comment type="caution">
    <text evidence="2">The sequence shown here is derived from an EMBL/GenBank/DDBJ whole genome shotgun (WGS) entry which is preliminary data.</text>
</comment>
<dbReference type="SUPFAM" id="SSF103511">
    <property type="entry name" value="Chlorophyll a-b binding protein"/>
    <property type="match status" value="1"/>
</dbReference>
<dbReference type="OrthoDB" id="513190at2759"/>
<dbReference type="GO" id="GO:0009507">
    <property type="term" value="C:chloroplast"/>
    <property type="evidence" value="ECO:0007669"/>
    <property type="project" value="UniProtKB-SubCell"/>
</dbReference>
<name>A0A150G035_GONPE</name>
<reference evidence="3" key="1">
    <citation type="journal article" date="2016" name="Nat. Commun.">
        <title>The Gonium pectorale genome demonstrates co-option of cell cycle regulation during the evolution of multicellularity.</title>
        <authorList>
            <person name="Hanschen E.R."/>
            <person name="Marriage T.N."/>
            <person name="Ferris P.J."/>
            <person name="Hamaji T."/>
            <person name="Toyoda A."/>
            <person name="Fujiyama A."/>
            <person name="Neme R."/>
            <person name="Noguchi H."/>
            <person name="Minakuchi Y."/>
            <person name="Suzuki M."/>
            <person name="Kawai-Toyooka H."/>
            <person name="Smith D.R."/>
            <person name="Sparks H."/>
            <person name="Anderson J."/>
            <person name="Bakaric R."/>
            <person name="Luria V."/>
            <person name="Karger A."/>
            <person name="Kirschner M.W."/>
            <person name="Durand P.M."/>
            <person name="Michod R.E."/>
            <person name="Nozaki H."/>
            <person name="Olson B.J."/>
        </authorList>
    </citation>
    <scope>NUCLEOTIDE SEQUENCE [LARGE SCALE GENOMIC DNA]</scope>
    <source>
        <strain evidence="3">NIES-2863</strain>
    </source>
</reference>
<sequence length="180" mass="18598">MASALVRAASRSASLRISVSKRSARVVRLATTPESNSDVPSAGTVFYGGKAYTLDEWKEAVESGSLARPTAAVAAVTANTENTTSTLTFNDVMSFSGSAPEIVNGRLAMLGIVSALAAEAASGEGVLRQWSEEPTGVAVAFLLFIGGSMVTAFLPASKRAEKKLGPFTPQAELINGRAAM</sequence>
<keyword evidence="1" id="KW-0472">Membrane</keyword>
<protein>
    <submittedName>
        <fullName evidence="2">Uncharacterized protein</fullName>
    </submittedName>
</protein>
<gene>
    <name evidence="2" type="ORF">GPECTOR_125g513</name>
</gene>
<evidence type="ECO:0000256" key="1">
    <source>
        <dbReference type="SAM" id="Phobius"/>
    </source>
</evidence>
<dbReference type="STRING" id="33097.A0A150G035"/>
<dbReference type="Gene3D" id="1.10.3460.10">
    <property type="entry name" value="Chlorophyll a/b binding protein domain"/>
    <property type="match status" value="1"/>
</dbReference>
<proteinExistence type="predicted"/>
<evidence type="ECO:0000313" key="2">
    <source>
        <dbReference type="EMBL" id="KXZ42680.1"/>
    </source>
</evidence>
<dbReference type="Proteomes" id="UP000075714">
    <property type="component" value="Unassembled WGS sequence"/>
</dbReference>
<keyword evidence="1" id="KW-0812">Transmembrane</keyword>
<dbReference type="EMBL" id="LSYV01000125">
    <property type="protein sequence ID" value="KXZ42680.1"/>
    <property type="molecule type" value="Genomic_DNA"/>
</dbReference>
<dbReference type="AlphaFoldDB" id="A0A150G035"/>
<evidence type="ECO:0000313" key="3">
    <source>
        <dbReference type="Proteomes" id="UP000075714"/>
    </source>
</evidence>
<organism evidence="2 3">
    <name type="scientific">Gonium pectorale</name>
    <name type="common">Green alga</name>
    <dbReference type="NCBI Taxonomy" id="33097"/>
    <lineage>
        <taxon>Eukaryota</taxon>
        <taxon>Viridiplantae</taxon>
        <taxon>Chlorophyta</taxon>
        <taxon>core chlorophytes</taxon>
        <taxon>Chlorophyceae</taxon>
        <taxon>CS clade</taxon>
        <taxon>Chlamydomonadales</taxon>
        <taxon>Volvocaceae</taxon>
        <taxon>Gonium</taxon>
    </lineage>
</organism>
<keyword evidence="1" id="KW-1133">Transmembrane helix</keyword>
<accession>A0A150G035</accession>
<feature type="transmembrane region" description="Helical" evidence="1">
    <location>
        <begin position="135"/>
        <end position="154"/>
    </location>
</feature>